<organism evidence="1 2">
    <name type="scientific">Eretmocerus hayati</name>
    <dbReference type="NCBI Taxonomy" id="131215"/>
    <lineage>
        <taxon>Eukaryota</taxon>
        <taxon>Metazoa</taxon>
        <taxon>Ecdysozoa</taxon>
        <taxon>Arthropoda</taxon>
        <taxon>Hexapoda</taxon>
        <taxon>Insecta</taxon>
        <taxon>Pterygota</taxon>
        <taxon>Neoptera</taxon>
        <taxon>Endopterygota</taxon>
        <taxon>Hymenoptera</taxon>
        <taxon>Apocrita</taxon>
        <taxon>Proctotrupomorpha</taxon>
        <taxon>Chalcidoidea</taxon>
        <taxon>Aphelinidae</taxon>
        <taxon>Aphelininae</taxon>
        <taxon>Eretmocerus</taxon>
    </lineage>
</organism>
<keyword evidence="2" id="KW-1185">Reference proteome</keyword>
<sequence length="492" mass="55162">MKNANSLLFVPQTPSITPEREEVLASGFARAAGQSEDNSDLPDSLVSSSTDGDKTPSNSLSDTNRNNNSMELGSPMTSGADTNITQEDDESTDTDTAGSEMDSDSISGEEKSSCDSSIRSDDWEVDETCSGTSVASTVIESDSDQDEDSIDGDTETTDSQKSVSASDIPLFENSPHSLEYAMHVLTEWFVQSKTSKKWMDALVKIFKELLPQENSFPTSGFMFFKTVRGYAPKNEITRHYYCKDCGNHVGNVKPVNKNCSKCLLTKGCGFFSEFDIAKQIKFMFEHRNLAKLLESRPKSHRDQGLICDIDDGSEFIRANGEAFEEKGPYDMVLVSFLDGFNYSNSSNANVWPYYYTIADLPEHLRESFITVGLIWADDIKPKMNTWMAPTCIKIKECFTEGITWTHPETGVEHTSRVIAPEFIADKPARSELLNQMHHNSRYGCETCEIRTVRSSAVPGKKRKRIYPFLERKARARTKARMLKQARKLKNYT</sequence>
<dbReference type="Proteomes" id="UP001239111">
    <property type="component" value="Chromosome 3"/>
</dbReference>
<evidence type="ECO:0000313" key="1">
    <source>
        <dbReference type="EMBL" id="KAJ8669434.1"/>
    </source>
</evidence>
<evidence type="ECO:0000313" key="2">
    <source>
        <dbReference type="Proteomes" id="UP001239111"/>
    </source>
</evidence>
<proteinExistence type="predicted"/>
<protein>
    <submittedName>
        <fullName evidence="1">Uncharacterized protein</fullName>
    </submittedName>
</protein>
<name>A0ACC2NED3_9HYME</name>
<gene>
    <name evidence="1" type="ORF">QAD02_000693</name>
</gene>
<accession>A0ACC2NED3</accession>
<reference evidence="1" key="1">
    <citation type="submission" date="2023-04" db="EMBL/GenBank/DDBJ databases">
        <title>A chromosome-level genome assembly of the parasitoid wasp Eretmocerus hayati.</title>
        <authorList>
            <person name="Zhong Y."/>
            <person name="Liu S."/>
            <person name="Liu Y."/>
        </authorList>
    </citation>
    <scope>NUCLEOTIDE SEQUENCE</scope>
    <source>
        <strain evidence="1">ZJU_SS_LIU_2023</strain>
    </source>
</reference>
<dbReference type="EMBL" id="CM056743">
    <property type="protein sequence ID" value="KAJ8669434.1"/>
    <property type="molecule type" value="Genomic_DNA"/>
</dbReference>
<comment type="caution">
    <text evidence="1">The sequence shown here is derived from an EMBL/GenBank/DDBJ whole genome shotgun (WGS) entry which is preliminary data.</text>
</comment>